<dbReference type="Proteomes" id="UP000672097">
    <property type="component" value="Unassembled WGS sequence"/>
</dbReference>
<keyword evidence="1" id="KW-0175">Coiled coil</keyword>
<evidence type="ECO:0000313" key="2">
    <source>
        <dbReference type="EMBL" id="MBQ0933785.1"/>
    </source>
</evidence>
<evidence type="ECO:0000313" key="3">
    <source>
        <dbReference type="Proteomes" id="UP000672097"/>
    </source>
</evidence>
<comment type="caution">
    <text evidence="2">The sequence shown here is derived from an EMBL/GenBank/DDBJ whole genome shotgun (WGS) entry which is preliminary data.</text>
</comment>
<feature type="coiled-coil region" evidence="1">
    <location>
        <begin position="230"/>
        <end position="257"/>
    </location>
</feature>
<name>A0ABS5DRM2_9BURK</name>
<proteinExistence type="predicted"/>
<sequence length="307" mass="33463">MNKSDTAASSVAPHMTPAEARIDWSLGRVIGFSVPADVDAAFDVVQLLLDGQCVNTAVANLSVFELARDLSGLRLPSRENSAFELRIPQECLLPSHLSAMSLRLELRSSRGATFFEHALQGPHELMRLTQGTPADLLFEVQFKHLNAGYVHGVVKDKLGTGVRPNLQVKLNEHAADPLPIYEQSADGRVHLFSVPLRADRLKDGLNHLHIISASGQPMASYPVHIGNQVLGEADRRIASLEAEVAFLKHMVLNQNNEALPARLAFMKSEIIAICSDMLSLQRTNLERESSAAKTASLPASSLRATSR</sequence>
<dbReference type="RefSeq" id="WP_210805081.1">
    <property type="nucleotide sequence ID" value="NZ_JAGQDG010000001.1"/>
</dbReference>
<evidence type="ECO:0000256" key="1">
    <source>
        <dbReference type="SAM" id="Coils"/>
    </source>
</evidence>
<reference evidence="2 3" key="1">
    <citation type="submission" date="2021-04" db="EMBL/GenBank/DDBJ databases">
        <title>The genome sequence of type strain Ideonella paludis KCTC 32238.</title>
        <authorList>
            <person name="Liu Y."/>
        </authorList>
    </citation>
    <scope>NUCLEOTIDE SEQUENCE [LARGE SCALE GENOMIC DNA]</scope>
    <source>
        <strain evidence="2 3">KCTC 32238</strain>
    </source>
</reference>
<dbReference type="EMBL" id="JAGQDG010000001">
    <property type="protein sequence ID" value="MBQ0933785.1"/>
    <property type="molecule type" value="Genomic_DNA"/>
</dbReference>
<accession>A0ABS5DRM2</accession>
<protein>
    <recommendedName>
        <fullName evidence="4">PilZ domain-containing protein</fullName>
    </recommendedName>
</protein>
<keyword evidence="3" id="KW-1185">Reference proteome</keyword>
<organism evidence="2 3">
    <name type="scientific">Ideonella paludis</name>
    <dbReference type="NCBI Taxonomy" id="1233411"/>
    <lineage>
        <taxon>Bacteria</taxon>
        <taxon>Pseudomonadati</taxon>
        <taxon>Pseudomonadota</taxon>
        <taxon>Betaproteobacteria</taxon>
        <taxon>Burkholderiales</taxon>
        <taxon>Sphaerotilaceae</taxon>
        <taxon>Ideonella</taxon>
    </lineage>
</organism>
<gene>
    <name evidence="2" type="ORF">KAK11_00485</name>
</gene>
<evidence type="ECO:0008006" key="4">
    <source>
        <dbReference type="Google" id="ProtNLM"/>
    </source>
</evidence>